<keyword evidence="3" id="KW-1185">Reference proteome</keyword>
<dbReference type="PANTHER" id="PTHR37315">
    <property type="entry name" value="UPF0311 PROTEIN BLR7842"/>
    <property type="match status" value="1"/>
</dbReference>
<evidence type="ECO:0000313" key="2">
    <source>
        <dbReference type="EMBL" id="MBP2184609.1"/>
    </source>
</evidence>
<dbReference type="Gene3D" id="2.40.160.20">
    <property type="match status" value="1"/>
</dbReference>
<accession>A0ABS4PYV2</accession>
<dbReference type="Pfam" id="PF11578">
    <property type="entry name" value="DUF3237"/>
    <property type="match status" value="1"/>
</dbReference>
<comment type="similarity">
    <text evidence="1">Belongs to the UPF0311 family.</text>
</comment>
<dbReference type="EMBL" id="JAGGMS010000001">
    <property type="protein sequence ID" value="MBP2184609.1"/>
    <property type="molecule type" value="Genomic_DNA"/>
</dbReference>
<reference evidence="2 3" key="1">
    <citation type="submission" date="2021-03" db="EMBL/GenBank/DDBJ databases">
        <title>Sequencing the genomes of 1000 actinobacteria strains.</title>
        <authorList>
            <person name="Klenk H.-P."/>
        </authorList>
    </citation>
    <scope>NUCLEOTIDE SEQUENCE [LARGE SCALE GENOMIC DNA]</scope>
    <source>
        <strain evidence="2 3">DSM 45510</strain>
    </source>
</reference>
<protein>
    <recommendedName>
        <fullName evidence="1">UPF0311 protein JOM49_006135</fullName>
    </recommendedName>
</protein>
<dbReference type="HAMAP" id="MF_00775">
    <property type="entry name" value="UPF0311"/>
    <property type="match status" value="1"/>
</dbReference>
<evidence type="ECO:0000256" key="1">
    <source>
        <dbReference type="HAMAP-Rule" id="MF_00775"/>
    </source>
</evidence>
<proteinExistence type="inferred from homology"/>
<dbReference type="Proteomes" id="UP000741013">
    <property type="component" value="Unassembled WGS sequence"/>
</dbReference>
<dbReference type="InterPro" id="IPR020915">
    <property type="entry name" value="UPF0311"/>
</dbReference>
<evidence type="ECO:0000313" key="3">
    <source>
        <dbReference type="Proteomes" id="UP000741013"/>
    </source>
</evidence>
<name>A0ABS4PYV2_9PSEU</name>
<comment type="caution">
    <text evidence="2">The sequence shown here is derived from an EMBL/GenBank/DDBJ whole genome shotgun (WGS) entry which is preliminary data.</text>
</comment>
<organism evidence="2 3">
    <name type="scientific">Amycolatopsis magusensis</name>
    <dbReference type="NCBI Taxonomy" id="882444"/>
    <lineage>
        <taxon>Bacteria</taxon>
        <taxon>Bacillati</taxon>
        <taxon>Actinomycetota</taxon>
        <taxon>Actinomycetes</taxon>
        <taxon>Pseudonocardiales</taxon>
        <taxon>Pseudonocardiaceae</taxon>
        <taxon>Amycolatopsis</taxon>
    </lineage>
</organism>
<dbReference type="PANTHER" id="PTHR37315:SF1">
    <property type="entry name" value="UPF0311 PROTEIN BLR7842"/>
    <property type="match status" value="1"/>
</dbReference>
<gene>
    <name evidence="2" type="ORF">JOM49_006135</name>
</gene>
<sequence length="143" mass="15171">MPDPTLTLIARLTVLIGEPVDAGPVPGGHRRIIPITGGTAEGPRIEGEVLPLGADWNLMRPDGVAEVSARYLVRTHDGVVLTIYNEGSLKFDGVPRGITTPRIEAPADGPYAWLNDAVLVGTLTPVVDGQRPIGVSLEFHHAD</sequence>
<dbReference type="RefSeq" id="WP_209667604.1">
    <property type="nucleotide sequence ID" value="NZ_JAGGMS010000001.1"/>
</dbReference>